<accession>A0ABM5BWT7</accession>
<gene>
    <name evidence="3" type="primary">LOC140685452</name>
</gene>
<name>A0ABM5BWT7_VICPA</name>
<organism evidence="2 3">
    <name type="scientific">Vicugna pacos</name>
    <name type="common">Alpaca</name>
    <name type="synonym">Lama pacos</name>
    <dbReference type="NCBI Taxonomy" id="30538"/>
    <lineage>
        <taxon>Eukaryota</taxon>
        <taxon>Metazoa</taxon>
        <taxon>Chordata</taxon>
        <taxon>Craniata</taxon>
        <taxon>Vertebrata</taxon>
        <taxon>Euteleostomi</taxon>
        <taxon>Mammalia</taxon>
        <taxon>Eutheria</taxon>
        <taxon>Laurasiatheria</taxon>
        <taxon>Artiodactyla</taxon>
        <taxon>Tylopoda</taxon>
        <taxon>Camelidae</taxon>
        <taxon>Vicugna</taxon>
    </lineage>
</organism>
<protein>
    <submittedName>
        <fullName evidence="3">Uncharacterized protein isoform X1</fullName>
    </submittedName>
</protein>
<feature type="region of interest" description="Disordered" evidence="1">
    <location>
        <begin position="51"/>
        <end position="96"/>
    </location>
</feature>
<proteinExistence type="predicted"/>
<evidence type="ECO:0000313" key="3">
    <source>
        <dbReference type="RefSeq" id="XP_072800845.1"/>
    </source>
</evidence>
<evidence type="ECO:0000256" key="1">
    <source>
        <dbReference type="SAM" id="MobiDB-lite"/>
    </source>
</evidence>
<evidence type="ECO:0000313" key="2">
    <source>
        <dbReference type="Proteomes" id="UP001652581"/>
    </source>
</evidence>
<feature type="compositionally biased region" description="Basic residues" evidence="1">
    <location>
        <begin position="76"/>
        <end position="87"/>
    </location>
</feature>
<sequence length="248" mass="26596">MRLRGRLNCPELGEAGRSCSGSRGTRRSGDWAAACRRLLCGRRAGLIPHRPAPRQARIMGSVPLGPARHVQSSRSPSRRVRASGGRRRGADAPARTPELPRAWGSWALLQRLPRKNWVWGLGCRLPSPPLPPLGRNPVTALSTAPCPSAPGPGFPAWCHRASSPGKDGCIVIDGFHTCSLKCTGLYQVSLTKTQPCHLKAEKYQLLGWPSAVSAAGGNSPLNTRSSSNLKHVAVLASHRNGGIQRRSL</sequence>
<dbReference type="RefSeq" id="XP_072800845.1">
    <property type="nucleotide sequence ID" value="XM_072944744.1"/>
</dbReference>
<reference evidence="3" key="1">
    <citation type="submission" date="2025-08" db="UniProtKB">
        <authorList>
            <consortium name="RefSeq"/>
        </authorList>
    </citation>
    <scope>IDENTIFICATION</scope>
</reference>
<keyword evidence="2" id="KW-1185">Reference proteome</keyword>
<dbReference type="GeneID" id="140685452"/>
<dbReference type="Proteomes" id="UP001652581">
    <property type="component" value="Chromosome 20"/>
</dbReference>